<evidence type="ECO:0000313" key="3">
    <source>
        <dbReference type="Proteomes" id="UP000187203"/>
    </source>
</evidence>
<evidence type="ECO:0000313" key="2">
    <source>
        <dbReference type="EMBL" id="OMP11460.1"/>
    </source>
</evidence>
<dbReference type="PROSITE" id="PS51746">
    <property type="entry name" value="PPM_2"/>
    <property type="match status" value="1"/>
</dbReference>
<dbReference type="GO" id="GO:0004722">
    <property type="term" value="F:protein serine/threonine phosphatase activity"/>
    <property type="evidence" value="ECO:0007669"/>
    <property type="project" value="InterPro"/>
</dbReference>
<dbReference type="InterPro" id="IPR015655">
    <property type="entry name" value="PP2C"/>
</dbReference>
<dbReference type="PANTHER" id="PTHR47992">
    <property type="entry name" value="PROTEIN PHOSPHATASE"/>
    <property type="match status" value="1"/>
</dbReference>
<feature type="domain" description="PPM-type phosphatase" evidence="1">
    <location>
        <begin position="1"/>
        <end position="246"/>
    </location>
</feature>
<gene>
    <name evidence="2" type="ORF">COLO4_03804</name>
</gene>
<protein>
    <submittedName>
        <fullName evidence="2">Phosphatase 2C (PP2C)-like protein</fullName>
    </submittedName>
</protein>
<dbReference type="SUPFAM" id="SSF81606">
    <property type="entry name" value="PP2C-like"/>
    <property type="match status" value="1"/>
</dbReference>
<dbReference type="AlphaFoldDB" id="A0A1R3KWL1"/>
<dbReference type="EMBL" id="AWUE01010672">
    <property type="protein sequence ID" value="OMP11460.1"/>
    <property type="molecule type" value="Genomic_DNA"/>
</dbReference>
<dbReference type="InterPro" id="IPR001932">
    <property type="entry name" value="PPM-type_phosphatase-like_dom"/>
</dbReference>
<organism evidence="2 3">
    <name type="scientific">Corchorus olitorius</name>
    <dbReference type="NCBI Taxonomy" id="93759"/>
    <lineage>
        <taxon>Eukaryota</taxon>
        <taxon>Viridiplantae</taxon>
        <taxon>Streptophyta</taxon>
        <taxon>Embryophyta</taxon>
        <taxon>Tracheophyta</taxon>
        <taxon>Spermatophyta</taxon>
        <taxon>Magnoliopsida</taxon>
        <taxon>eudicotyledons</taxon>
        <taxon>Gunneridae</taxon>
        <taxon>Pentapetalae</taxon>
        <taxon>rosids</taxon>
        <taxon>malvids</taxon>
        <taxon>Malvales</taxon>
        <taxon>Malvaceae</taxon>
        <taxon>Grewioideae</taxon>
        <taxon>Apeibeae</taxon>
        <taxon>Corchorus</taxon>
    </lineage>
</organism>
<dbReference type="InterPro" id="IPR036457">
    <property type="entry name" value="PPM-type-like_dom_sf"/>
</dbReference>
<reference evidence="3" key="1">
    <citation type="submission" date="2013-09" db="EMBL/GenBank/DDBJ databases">
        <title>Corchorus olitorius genome sequencing.</title>
        <authorList>
            <person name="Alam M."/>
            <person name="Haque M.S."/>
            <person name="Islam M.S."/>
            <person name="Emdad E.M."/>
            <person name="Islam M.M."/>
            <person name="Ahmed B."/>
            <person name="Halim A."/>
            <person name="Hossen Q.M.M."/>
            <person name="Hossain M.Z."/>
            <person name="Ahmed R."/>
            <person name="Khan M.M."/>
            <person name="Islam R."/>
            <person name="Rashid M.M."/>
            <person name="Khan S.A."/>
            <person name="Rahman M.S."/>
            <person name="Alam M."/>
            <person name="Yahiya A.S."/>
            <person name="Khan M.S."/>
            <person name="Azam M.S."/>
            <person name="Haque T."/>
            <person name="Lashkar M.Z.H."/>
            <person name="Akhand A.I."/>
            <person name="Morshed G."/>
            <person name="Roy S."/>
            <person name="Uddin K.S."/>
            <person name="Rabeya T."/>
            <person name="Hossain A.S."/>
            <person name="Chowdhury A."/>
            <person name="Snigdha A.R."/>
            <person name="Mortoza M.S."/>
            <person name="Matin S.A."/>
            <person name="Hoque S.M.E."/>
            <person name="Islam M.K."/>
            <person name="Roy D.K."/>
            <person name="Haider R."/>
            <person name="Moosa M.M."/>
            <person name="Elias S.M."/>
            <person name="Hasan A.M."/>
            <person name="Jahan S."/>
            <person name="Shafiuddin M."/>
            <person name="Mahmood N."/>
            <person name="Shommy N.S."/>
        </authorList>
    </citation>
    <scope>NUCLEOTIDE SEQUENCE [LARGE SCALE GENOMIC DNA]</scope>
    <source>
        <strain evidence="3">cv. O-4</strain>
    </source>
</reference>
<accession>A0A1R3KWL1</accession>
<proteinExistence type="predicted"/>
<dbReference type="CDD" id="cd00143">
    <property type="entry name" value="PP2Cc"/>
    <property type="match status" value="1"/>
</dbReference>
<keyword evidence="3" id="KW-1185">Reference proteome</keyword>
<name>A0A1R3KWL1_9ROSI</name>
<dbReference type="Proteomes" id="UP000187203">
    <property type="component" value="Unassembled WGS sequence"/>
</dbReference>
<dbReference type="STRING" id="93759.A0A1R3KWL1"/>
<dbReference type="Gene3D" id="3.60.40.10">
    <property type="entry name" value="PPM-type phosphatase domain"/>
    <property type="match status" value="1"/>
</dbReference>
<comment type="caution">
    <text evidence="2">The sequence shown here is derived from an EMBL/GenBank/DDBJ whole genome shotgun (WGS) entry which is preliminary data.</text>
</comment>
<evidence type="ECO:0000259" key="1">
    <source>
        <dbReference type="PROSITE" id="PS51746"/>
    </source>
</evidence>
<dbReference type="OrthoDB" id="10264738at2759"/>
<sequence length="377" mass="40399">MSQADVSKMKPPLVPLATLIGRELRNEKVEKPFVKFGQAALAKKGEDYFLVKPDCQRVPGNPATSFSVFAIFDGHNGETSGTTVTFVVIDGWTITVASVGDSRCILDTQGGVVSLLTVDHRLEENEEERERVTASGGEVGRLNVFGGNEVGPLRCWPGGLCLSRSIGDTDVGEFIVPIPHVKQVKLSNAGGRLIIASDGIWDALSSDMAAQSCRGLPADLAAKLVVKEALRSRGLKDDTTCLVVDIIPSDQPVLPPIPRKKPNVLSSFLFGKRSQTSTNKTTNKLSAVGVVEELFEEGSAMLAERLGKDFPMNADSGIFKCAVCQVDQPPAEGLTVNSGPFFSPASKPWEGPFLCSNCRKKKDAMEGKRASRPTVIA</sequence>
<dbReference type="SMART" id="SM00332">
    <property type="entry name" value="PP2Cc"/>
    <property type="match status" value="1"/>
</dbReference>
<dbReference type="Pfam" id="PF00481">
    <property type="entry name" value="PP2C"/>
    <property type="match status" value="1"/>
</dbReference>